<reference evidence="1" key="1">
    <citation type="submission" date="2020-05" db="EMBL/GenBank/DDBJ databases">
        <title>Large-scale comparative analyses of tick genomes elucidate their genetic diversity and vector capacities.</title>
        <authorList>
            <person name="Jia N."/>
            <person name="Wang J."/>
            <person name="Shi W."/>
            <person name="Du L."/>
            <person name="Sun Y."/>
            <person name="Zhan W."/>
            <person name="Jiang J."/>
            <person name="Wang Q."/>
            <person name="Zhang B."/>
            <person name="Ji P."/>
            <person name="Sakyi L.B."/>
            <person name="Cui X."/>
            <person name="Yuan T."/>
            <person name="Jiang B."/>
            <person name="Yang W."/>
            <person name="Lam T.T.-Y."/>
            <person name="Chang Q."/>
            <person name="Ding S."/>
            <person name="Wang X."/>
            <person name="Zhu J."/>
            <person name="Ruan X."/>
            <person name="Zhao L."/>
            <person name="Wei J."/>
            <person name="Que T."/>
            <person name="Du C."/>
            <person name="Cheng J."/>
            <person name="Dai P."/>
            <person name="Han X."/>
            <person name="Huang E."/>
            <person name="Gao Y."/>
            <person name="Liu J."/>
            <person name="Shao H."/>
            <person name="Ye R."/>
            <person name="Li L."/>
            <person name="Wei W."/>
            <person name="Wang X."/>
            <person name="Wang C."/>
            <person name="Yang T."/>
            <person name="Huo Q."/>
            <person name="Li W."/>
            <person name="Guo W."/>
            <person name="Chen H."/>
            <person name="Zhou L."/>
            <person name="Ni X."/>
            <person name="Tian J."/>
            <person name="Zhou Y."/>
            <person name="Sheng Y."/>
            <person name="Liu T."/>
            <person name="Pan Y."/>
            <person name="Xia L."/>
            <person name="Li J."/>
            <person name="Zhao F."/>
            <person name="Cao W."/>
        </authorList>
    </citation>
    <scope>NUCLEOTIDE SEQUENCE</scope>
    <source>
        <strain evidence="1">Dsil-2018</strain>
    </source>
</reference>
<evidence type="ECO:0000313" key="1">
    <source>
        <dbReference type="EMBL" id="KAH7966173.1"/>
    </source>
</evidence>
<dbReference type="Proteomes" id="UP000821865">
    <property type="component" value="Chromosome 2"/>
</dbReference>
<name>A0ACB8DDS9_DERSI</name>
<proteinExistence type="predicted"/>
<keyword evidence="2" id="KW-1185">Reference proteome</keyword>
<dbReference type="EMBL" id="CM023471">
    <property type="protein sequence ID" value="KAH7966173.1"/>
    <property type="molecule type" value="Genomic_DNA"/>
</dbReference>
<evidence type="ECO:0000313" key="2">
    <source>
        <dbReference type="Proteomes" id="UP000821865"/>
    </source>
</evidence>
<comment type="caution">
    <text evidence="1">The sequence shown here is derived from an EMBL/GenBank/DDBJ whole genome shotgun (WGS) entry which is preliminary data.</text>
</comment>
<gene>
    <name evidence="1" type="ORF">HPB49_014112</name>
</gene>
<protein>
    <submittedName>
        <fullName evidence="1">Uncharacterized protein</fullName>
    </submittedName>
</protein>
<accession>A0ACB8DDS9</accession>
<organism evidence="1 2">
    <name type="scientific">Dermacentor silvarum</name>
    <name type="common">Tick</name>
    <dbReference type="NCBI Taxonomy" id="543639"/>
    <lineage>
        <taxon>Eukaryota</taxon>
        <taxon>Metazoa</taxon>
        <taxon>Ecdysozoa</taxon>
        <taxon>Arthropoda</taxon>
        <taxon>Chelicerata</taxon>
        <taxon>Arachnida</taxon>
        <taxon>Acari</taxon>
        <taxon>Parasitiformes</taxon>
        <taxon>Ixodida</taxon>
        <taxon>Ixodoidea</taxon>
        <taxon>Ixodidae</taxon>
        <taxon>Rhipicephalinae</taxon>
        <taxon>Dermacentor</taxon>
    </lineage>
</organism>
<sequence>MDRTTGILIQRKFPDKNLRPAWSTLSRRVLENDPQAARTRTNFAFAQVAATAFKRRLSPRAPSGIAPFTNEQLFYVSSCFKWCNSQGPPGEGDKDQRRQAVHSDMYKRCNTPLLVEENFLAAFNCTPAAAMRRRDDCAFS</sequence>